<keyword evidence="3" id="KW-1185">Reference proteome</keyword>
<evidence type="ECO:0000256" key="1">
    <source>
        <dbReference type="SAM" id="SignalP"/>
    </source>
</evidence>
<gene>
    <name evidence="2" type="ORF">AX018_100812</name>
</gene>
<dbReference type="Proteomes" id="UP000248856">
    <property type="component" value="Unassembled WGS sequence"/>
</dbReference>
<keyword evidence="1" id="KW-0732">Signal</keyword>
<feature type="chain" id="PRO_5016301956" description="MxaK protein" evidence="1">
    <location>
        <begin position="24"/>
        <end position="181"/>
    </location>
</feature>
<sequence>MARRWARSLWFASFCLSACMAAAAPASSKLLTEEEAGDPRLVVQQLQQPGDETDKKLAGQLLRQGQQQSQRRNWSAAVKLLGESMIRHPTPEALAGYADAEIRMLAQARAHERDLDERIQGDMRHAVRFYESSLAADSVLKTLGPQKRFQVERNVACLQAFLRTGDKGKPCEPLHWYLPRR</sequence>
<evidence type="ECO:0008006" key="4">
    <source>
        <dbReference type="Google" id="ProtNLM"/>
    </source>
</evidence>
<protein>
    <recommendedName>
        <fullName evidence="4">MxaK protein</fullName>
    </recommendedName>
</protein>
<organism evidence="2 3">
    <name type="scientific">Paracidovorax anthurii</name>
    <dbReference type="NCBI Taxonomy" id="78229"/>
    <lineage>
        <taxon>Bacteria</taxon>
        <taxon>Pseudomonadati</taxon>
        <taxon>Pseudomonadota</taxon>
        <taxon>Betaproteobacteria</taxon>
        <taxon>Burkholderiales</taxon>
        <taxon>Comamonadaceae</taxon>
        <taxon>Paracidovorax</taxon>
    </lineage>
</organism>
<name>A0A328ZJV9_9BURK</name>
<reference evidence="2 3" key="1">
    <citation type="submission" date="2018-06" db="EMBL/GenBank/DDBJ databases">
        <title>Genomic Encyclopedia of Archaeal and Bacterial Type Strains, Phase II (KMG-II): from individual species to whole genera.</title>
        <authorList>
            <person name="Goeker M."/>
        </authorList>
    </citation>
    <scope>NUCLEOTIDE SEQUENCE [LARGE SCALE GENOMIC DNA]</scope>
    <source>
        <strain evidence="2 3">CFPB 3232</strain>
    </source>
</reference>
<dbReference type="AlphaFoldDB" id="A0A328ZJV9"/>
<accession>A0A328ZJV9</accession>
<evidence type="ECO:0000313" key="2">
    <source>
        <dbReference type="EMBL" id="RAR84922.1"/>
    </source>
</evidence>
<proteinExistence type="predicted"/>
<dbReference type="EMBL" id="QLTA01000008">
    <property type="protein sequence ID" value="RAR84922.1"/>
    <property type="molecule type" value="Genomic_DNA"/>
</dbReference>
<evidence type="ECO:0000313" key="3">
    <source>
        <dbReference type="Proteomes" id="UP000248856"/>
    </source>
</evidence>
<comment type="caution">
    <text evidence="2">The sequence shown here is derived from an EMBL/GenBank/DDBJ whole genome shotgun (WGS) entry which is preliminary data.</text>
</comment>
<feature type="signal peptide" evidence="1">
    <location>
        <begin position="1"/>
        <end position="23"/>
    </location>
</feature>